<feature type="transmembrane region" description="Helical" evidence="15">
    <location>
        <begin position="160"/>
        <end position="182"/>
    </location>
</feature>
<evidence type="ECO:0000259" key="16">
    <source>
        <dbReference type="Pfam" id="PF00534"/>
    </source>
</evidence>
<keyword evidence="10 15" id="KW-1133">Transmembrane helix</keyword>
<keyword evidence="9" id="KW-0256">Endoplasmic reticulum</keyword>
<feature type="domain" description="ALG11 mannosyltransferase N-terminal" evidence="17">
    <location>
        <begin position="44"/>
        <end position="257"/>
    </location>
</feature>
<comment type="pathway">
    <text evidence="2">Protein modification; protein glycosylation.</text>
</comment>
<dbReference type="Pfam" id="PF00534">
    <property type="entry name" value="Glycos_transf_1"/>
    <property type="match status" value="1"/>
</dbReference>
<keyword evidence="6" id="KW-0328">Glycosyltransferase</keyword>
<dbReference type="WBParaSite" id="EgrG_001082300">
    <property type="protein sequence ID" value="EgrG_001082300"/>
    <property type="gene ID" value="EgrG_001082300"/>
</dbReference>
<evidence type="ECO:0000259" key="17">
    <source>
        <dbReference type="Pfam" id="PF15924"/>
    </source>
</evidence>
<evidence type="ECO:0000256" key="5">
    <source>
        <dbReference type="ARBA" id="ARBA00022018"/>
    </source>
</evidence>
<evidence type="ECO:0000256" key="14">
    <source>
        <dbReference type="ARBA" id="ARBA00045128"/>
    </source>
</evidence>
<keyword evidence="11 15" id="KW-0472">Membrane</keyword>
<evidence type="ECO:0000256" key="1">
    <source>
        <dbReference type="ARBA" id="ARBA00004389"/>
    </source>
</evidence>
<dbReference type="Gene3D" id="3.40.50.2000">
    <property type="entry name" value="Glycogen Phosphorylase B"/>
    <property type="match status" value="1"/>
</dbReference>
<dbReference type="SUPFAM" id="SSF53756">
    <property type="entry name" value="UDP-Glycosyltransferase/glycogen phosphorylase"/>
    <property type="match status" value="1"/>
</dbReference>
<dbReference type="GO" id="GO:0004377">
    <property type="term" value="F:GDP-Man:Man(3)GlcNAc(2)-PP-Dol alpha-1,2-mannosyltransferase activity"/>
    <property type="evidence" value="ECO:0007669"/>
    <property type="project" value="UniProtKB-EC"/>
</dbReference>
<evidence type="ECO:0000256" key="2">
    <source>
        <dbReference type="ARBA" id="ARBA00004922"/>
    </source>
</evidence>
<sequence length="538" mass="61317">MLLPGILLWIFGWIIFVLGLLIRRQFIRKHWAKYHKMSGSPLLLSIFHPYCTSGGGGERVLWTGVNALLRHRPHLLIFIYTNDSDCLTAPSFVFQHVRNTFDIVVKDEARIHFVPLRSEPLLRPVLYPFLTLAGQAIGSLVAGFEALIRLPSDIYLDTTGFAFTLPLFAWLLGARCGAYVHFPTVSSDMQRRVAARTSDSATSYNNAARIRRSRVLTILKQFYYVLFRFAYGWAGSAVNCRLVAVNSTWTRRHVAELFGTQPYLLYPPCPRRVEERVGGEKRKPWIISIGQFRPEKNHMLQLKAFEIFLKCISGDKSPYRLILIGGCRHTGDYKRVQRLREAARQMGFSDRQVVFEVNPPASRVNQYLAEATINLHTMVDEHFGIGVVEGMAAGLVTVAHRSGGPLMDIIGPALAQPGVDPGMVNPTPVGYLAVRPEEYAEVFRYVLVKATPNQLEPLRTAARQRAQTRFSEEVFCKGWLNYVEKLEPRWIWLSSNEMRAKWQGEIECSHDQQWTRVKASIFPRPRTQLPYGTKLQIQ</sequence>
<reference evidence="18 19" key="1">
    <citation type="journal article" date="2013" name="Nature">
        <title>The genomes of four tapeworm species reveal adaptations to parasitism.</title>
        <authorList>
            <person name="Tsai I.J."/>
            <person name="Zarowiecki M."/>
            <person name="Holroyd N."/>
            <person name="Garciarrubio A."/>
            <person name="Sanchez-Flores A."/>
            <person name="Brooks K.L."/>
            <person name="Tracey A."/>
            <person name="Bobes R.J."/>
            <person name="Fragoso G."/>
            <person name="Sciutto E."/>
            <person name="Aslett M."/>
            <person name="Beasley H."/>
            <person name="Bennett H.M."/>
            <person name="Cai J."/>
            <person name="Camicia F."/>
            <person name="Clark R."/>
            <person name="Cucher M."/>
            <person name="De Silva N."/>
            <person name="Day T.A."/>
            <person name="Deplazes P."/>
            <person name="Estrada K."/>
            <person name="Fernandez C."/>
            <person name="Holland P.W."/>
            <person name="Hou J."/>
            <person name="Hu S."/>
            <person name="Huckvale T."/>
            <person name="Hung S.S."/>
            <person name="Kamenetzky L."/>
            <person name="Keane J.A."/>
            <person name="Kiss F."/>
            <person name="Koziol U."/>
            <person name="Lambert O."/>
            <person name="Liu K."/>
            <person name="Luo X."/>
            <person name="Luo Y."/>
            <person name="Macchiaroli N."/>
            <person name="Nichol S."/>
            <person name="Paps J."/>
            <person name="Parkinson J."/>
            <person name="Pouchkina-Stantcheva N."/>
            <person name="Riddiford N."/>
            <person name="Rosenzvit M."/>
            <person name="Salinas G."/>
            <person name="Wasmuth J.D."/>
            <person name="Zamanian M."/>
            <person name="Zheng Y."/>
            <person name="Cai X."/>
            <person name="Soberon X."/>
            <person name="Olson P.D."/>
            <person name="Laclette J.P."/>
            <person name="Brehm K."/>
            <person name="Berriman M."/>
            <person name="Garciarrubio A."/>
            <person name="Bobes R.J."/>
            <person name="Fragoso G."/>
            <person name="Sanchez-Flores A."/>
            <person name="Estrada K."/>
            <person name="Cevallos M.A."/>
            <person name="Morett E."/>
            <person name="Gonzalez V."/>
            <person name="Portillo T."/>
            <person name="Ochoa-Leyva A."/>
            <person name="Jose M.V."/>
            <person name="Sciutto E."/>
            <person name="Landa A."/>
            <person name="Jimenez L."/>
            <person name="Valdes V."/>
            <person name="Carrero J.C."/>
            <person name="Larralde C."/>
            <person name="Morales-Montor J."/>
            <person name="Limon-Lason J."/>
            <person name="Soberon X."/>
            <person name="Laclette J.P."/>
        </authorList>
    </citation>
    <scope>NUCLEOTIDE SEQUENCE [LARGE SCALE GENOMIC DNA]</scope>
</reference>
<feature type="transmembrane region" description="Helical" evidence="15">
    <location>
        <begin position="125"/>
        <end position="148"/>
    </location>
</feature>
<feature type="transmembrane region" description="Helical" evidence="15">
    <location>
        <begin position="6"/>
        <end position="23"/>
    </location>
</feature>
<gene>
    <name evidence="20" type="primary">EGR_04314</name>
    <name evidence="18" type="ORF">EgrG_001082300</name>
</gene>
<dbReference type="EMBL" id="LK028577">
    <property type="protein sequence ID" value="CDS18027.1"/>
    <property type="molecule type" value="Genomic_DNA"/>
</dbReference>
<evidence type="ECO:0000256" key="15">
    <source>
        <dbReference type="SAM" id="Phobius"/>
    </source>
</evidence>
<feature type="domain" description="Glycosyl transferase family 1" evidence="16">
    <location>
        <begin position="280"/>
        <end position="411"/>
    </location>
</feature>
<comment type="function">
    <text evidence="14">GDP-Man:Man(3)GlcNAc(2)-PP-Dol alpha-1,2-mannosyltransferase that operates in the biosynthetic pathway of dolichol-linked oligosaccharides, the glycan precursors employed in protein asparagine (N)-glycosylation. The assembly of dolichol-linked oligosaccharides begins on the cytosolic side of the endoplasmic reticulum membrane and finishes in its lumen. The sequential addition of sugars to dolichol pyrophosphate produces dolichol-linked oligosaccharides containing fourteen sugars, including two GlcNAcs, nine mannoses and three glucoses. Once assembled, the oligosaccharide is transferred from the lipid to nascent proteins by oligosaccharyltransferases. Catalyzes, on the cytoplasmic face of the endoplasmic reticulum, the addition of the fourth and fifth mannose residues to the dolichol-linked oligosaccharide chain, to produce Man(5)GlcNAc(2)-PP-dolichol core oligosaccharide. Man(5)GlcNAc(2)-PP-dolichol is a substrate for ALG3, the following enzyme in the biosynthetic pathway.</text>
</comment>
<dbReference type="PANTHER" id="PTHR45919">
    <property type="entry name" value="GDP-MAN:MAN(3)GLCNAC(2)-PP-DOL ALPHA-1,2-MANNOSYLTRANSFERASE"/>
    <property type="match status" value="1"/>
</dbReference>
<evidence type="ECO:0000313" key="20">
    <source>
        <dbReference type="WBParaSite" id="EgrG_001082300"/>
    </source>
</evidence>
<evidence type="ECO:0000256" key="13">
    <source>
        <dbReference type="ARBA" id="ARBA00045065"/>
    </source>
</evidence>
<dbReference type="OrthoDB" id="2276068at2759"/>
<dbReference type="EC" id="2.4.1.131" evidence="4"/>
<dbReference type="Proteomes" id="UP000492820">
    <property type="component" value="Unassembled WGS sequence"/>
</dbReference>
<evidence type="ECO:0000256" key="12">
    <source>
        <dbReference type="ARBA" id="ARBA00032517"/>
    </source>
</evidence>
<dbReference type="InterPro" id="IPR038013">
    <property type="entry name" value="ALG11"/>
</dbReference>
<name>A0A068WD58_ECHGR</name>
<evidence type="ECO:0000313" key="19">
    <source>
        <dbReference type="Proteomes" id="UP000492820"/>
    </source>
</evidence>
<reference evidence="18" key="2">
    <citation type="submission" date="2014-06" db="EMBL/GenBank/DDBJ databases">
        <authorList>
            <person name="Aslett M."/>
        </authorList>
    </citation>
    <scope>NUCLEOTIDE SEQUENCE</scope>
</reference>
<reference evidence="20" key="3">
    <citation type="submission" date="2020-10" db="UniProtKB">
        <authorList>
            <consortium name="WormBaseParasite"/>
        </authorList>
    </citation>
    <scope>IDENTIFICATION</scope>
</reference>
<dbReference type="Pfam" id="PF15924">
    <property type="entry name" value="ALG11_N"/>
    <property type="match status" value="1"/>
</dbReference>
<comment type="similarity">
    <text evidence="3">Belongs to the glycosyltransferase group 1 family. Glycosyltransferase 4 subfamily.</text>
</comment>
<dbReference type="GO" id="GO:0006487">
    <property type="term" value="P:protein N-linked glycosylation"/>
    <property type="evidence" value="ECO:0007669"/>
    <property type="project" value="TreeGrafter"/>
</dbReference>
<evidence type="ECO:0000256" key="8">
    <source>
        <dbReference type="ARBA" id="ARBA00022692"/>
    </source>
</evidence>
<evidence type="ECO:0000313" key="18">
    <source>
        <dbReference type="EMBL" id="CDS18027.1"/>
    </source>
</evidence>
<comment type="subcellular location">
    <subcellularLocation>
        <location evidence="1">Endoplasmic reticulum membrane</location>
        <topology evidence="1">Single-pass membrane protein</topology>
    </subcellularLocation>
</comment>
<proteinExistence type="inferred from homology"/>
<dbReference type="AlphaFoldDB" id="A0A068WD58"/>
<protein>
    <recommendedName>
        <fullName evidence="5">GDP-Man:Man(3)GlcNAc(2)-PP-Dol alpha-1,2-mannosyltransferase</fullName>
        <ecNumber evidence="4">2.4.1.131</ecNumber>
    </recommendedName>
    <alternativeName>
        <fullName evidence="12">Asparagine-linked glycosylation protein 11 homolog</fullName>
    </alternativeName>
</protein>
<evidence type="ECO:0000256" key="6">
    <source>
        <dbReference type="ARBA" id="ARBA00022676"/>
    </source>
</evidence>
<dbReference type="InterPro" id="IPR031814">
    <property type="entry name" value="ALG11_N"/>
</dbReference>
<evidence type="ECO:0000256" key="9">
    <source>
        <dbReference type="ARBA" id="ARBA00022824"/>
    </source>
</evidence>
<organism evidence="18">
    <name type="scientific">Echinococcus granulosus</name>
    <name type="common">Hydatid tapeworm</name>
    <dbReference type="NCBI Taxonomy" id="6210"/>
    <lineage>
        <taxon>Eukaryota</taxon>
        <taxon>Metazoa</taxon>
        <taxon>Spiralia</taxon>
        <taxon>Lophotrochozoa</taxon>
        <taxon>Platyhelminthes</taxon>
        <taxon>Cestoda</taxon>
        <taxon>Eucestoda</taxon>
        <taxon>Cyclophyllidea</taxon>
        <taxon>Taeniidae</taxon>
        <taxon>Echinococcus</taxon>
        <taxon>Echinococcus granulosus group</taxon>
    </lineage>
</organism>
<evidence type="ECO:0000256" key="7">
    <source>
        <dbReference type="ARBA" id="ARBA00022679"/>
    </source>
</evidence>
<evidence type="ECO:0000256" key="3">
    <source>
        <dbReference type="ARBA" id="ARBA00009481"/>
    </source>
</evidence>
<accession>A0A068WD58</accession>
<keyword evidence="8 15" id="KW-0812">Transmembrane</keyword>
<dbReference type="InterPro" id="IPR001296">
    <property type="entry name" value="Glyco_trans_1"/>
</dbReference>
<evidence type="ECO:0000256" key="4">
    <source>
        <dbReference type="ARBA" id="ARBA00012645"/>
    </source>
</evidence>
<evidence type="ECO:0000256" key="10">
    <source>
        <dbReference type="ARBA" id="ARBA00022989"/>
    </source>
</evidence>
<evidence type="ECO:0000256" key="11">
    <source>
        <dbReference type="ARBA" id="ARBA00023136"/>
    </source>
</evidence>
<dbReference type="PANTHER" id="PTHR45919:SF1">
    <property type="entry name" value="GDP-MAN:MAN(3)GLCNAC(2)-PP-DOL ALPHA-1,2-MANNOSYLTRANSFERASE"/>
    <property type="match status" value="1"/>
</dbReference>
<keyword evidence="7" id="KW-0808">Transferase</keyword>
<dbReference type="GO" id="GO:0005789">
    <property type="term" value="C:endoplasmic reticulum membrane"/>
    <property type="evidence" value="ECO:0007669"/>
    <property type="project" value="UniProtKB-SubCell"/>
</dbReference>
<comment type="catalytic activity">
    <reaction evidence="13">
        <text>an alpha-D-Man-(1-&gt;3)-[alpha-D-Man-(1-&gt;6)]-beta-D-Man-(1-&gt;4)-beta-D-GlcNAc-(1-&gt;4)-alpha-D-GlcNAc-diphospho-di-trans,poly-cis-dolichol + 2 GDP-alpha-D-mannose = an alpha-D-Man-(1-&gt;2)-alpha-D-Man-(1-&gt;2)-alpha-D-Man-(1-&gt;3)-[alpha-D-Man-(1-&gt;6)]-beta-D-Man-(1-&gt;4)-beta-D-GlcNAc-(1-&gt;4)-alpha-D-GlcNAc-diphospho-di-trans,poly-cis-dolichol + 2 GDP + 2 H(+)</text>
        <dbReference type="Rhea" id="RHEA:29523"/>
        <dbReference type="Rhea" id="RHEA-COMP:19515"/>
        <dbReference type="Rhea" id="RHEA-COMP:19516"/>
        <dbReference type="ChEBI" id="CHEBI:15378"/>
        <dbReference type="ChEBI" id="CHEBI:57527"/>
        <dbReference type="ChEBI" id="CHEBI:58189"/>
        <dbReference type="ChEBI" id="CHEBI:132511"/>
        <dbReference type="ChEBI" id="CHEBI:132515"/>
        <dbReference type="EC" id="2.4.1.131"/>
    </reaction>
    <physiologicalReaction direction="left-to-right" evidence="13">
        <dbReference type="Rhea" id="RHEA:29524"/>
    </physiologicalReaction>
</comment>